<dbReference type="PANTHER" id="PTHR47738:SF1">
    <property type="entry name" value="NITROGEN REGULATORY PROTEIN"/>
    <property type="match status" value="1"/>
</dbReference>
<name>I0AFY6_IGNAJ</name>
<keyword evidence="2" id="KW-0808">Transferase</keyword>
<dbReference type="Pfam" id="PF00359">
    <property type="entry name" value="PTS_EIIA_2"/>
    <property type="match status" value="1"/>
</dbReference>
<sequence>MDALLDALQEGRLIELPDNDKINSLRFLSHILEAVPSVPANTDIAGLVLKREENINTALGKGIAVPHARVPFEGDLLCAVGWSPSGINYNAPDNEPVHIVIMYLVPINQRNTYLKEISNIARAMIELYNEKTIKTFEDLNDVRNYLLDIISNAKEIIGAEARARMIRLEIKDIETVSKAQPISGIQIELFNFISFNNDQLIILTQNPELLDLLEKNKNELLFLYRKDSIEINGWRIIKRAVFNYQANRELIECVAVKFSADSKN</sequence>
<protein>
    <submittedName>
        <fullName evidence="2">Phosphotransferase system protein</fullName>
    </submittedName>
</protein>
<dbReference type="Proteomes" id="UP000007394">
    <property type="component" value="Chromosome"/>
</dbReference>
<dbReference type="KEGG" id="ial:IALB_0181"/>
<proteinExistence type="predicted"/>
<dbReference type="HOGENOM" id="CLU_1052815_0_0_10"/>
<gene>
    <name evidence="2" type="ordered locus">IALB_0181</name>
</gene>
<evidence type="ECO:0000313" key="2">
    <source>
        <dbReference type="EMBL" id="AFH47893.1"/>
    </source>
</evidence>
<keyword evidence="3" id="KW-1185">Reference proteome</keyword>
<dbReference type="OrthoDB" id="95460at2"/>
<reference evidence="2 3" key="1">
    <citation type="journal article" date="2012" name="Front. Microbiol.">
        <title>Complete genome of Ignavibacterium album, a metabolically versatile, flagellated, facultative anaerobe from the phylum Chlorobi.</title>
        <authorList>
            <person name="Liu Z."/>
            <person name="Frigaard N.-U."/>
            <person name="Vogl K."/>
            <person name="Iino T."/>
            <person name="Ohkuma M."/>
            <person name="Overmann J."/>
            <person name="Bryant D.A."/>
        </authorList>
    </citation>
    <scope>NUCLEOTIDE SEQUENCE [LARGE SCALE GENOMIC DNA]</scope>
    <source>
        <strain evidence="3">DSM 19864 / JCM 16511 / NBRC 101810 / Mat9-16</strain>
    </source>
</reference>
<dbReference type="GO" id="GO:0030295">
    <property type="term" value="F:protein kinase activator activity"/>
    <property type="evidence" value="ECO:0007669"/>
    <property type="project" value="TreeGrafter"/>
</dbReference>
<dbReference type="Gene3D" id="3.40.930.10">
    <property type="entry name" value="Mannitol-specific EII, Chain A"/>
    <property type="match status" value="1"/>
</dbReference>
<dbReference type="RefSeq" id="WP_014559053.1">
    <property type="nucleotide sequence ID" value="NC_017464.1"/>
</dbReference>
<organism evidence="2 3">
    <name type="scientific">Ignavibacterium album (strain DSM 19864 / JCM 16511 / NBRC 101810 / Mat9-16)</name>
    <dbReference type="NCBI Taxonomy" id="945713"/>
    <lineage>
        <taxon>Bacteria</taxon>
        <taxon>Pseudomonadati</taxon>
        <taxon>Ignavibacteriota</taxon>
        <taxon>Ignavibacteria</taxon>
        <taxon>Ignavibacteriales</taxon>
        <taxon>Ignavibacteriaceae</taxon>
        <taxon>Ignavibacterium</taxon>
    </lineage>
</organism>
<dbReference type="PROSITE" id="PS51094">
    <property type="entry name" value="PTS_EIIA_TYPE_2"/>
    <property type="match status" value="1"/>
</dbReference>
<dbReference type="InterPro" id="IPR002178">
    <property type="entry name" value="PTS_EIIA_type-2_dom"/>
</dbReference>
<dbReference type="InterPro" id="IPR051541">
    <property type="entry name" value="PTS_SugarTrans_NitroReg"/>
</dbReference>
<dbReference type="EMBL" id="CP003418">
    <property type="protein sequence ID" value="AFH47893.1"/>
    <property type="molecule type" value="Genomic_DNA"/>
</dbReference>
<accession>I0AFY6</accession>
<dbReference type="PROSITE" id="PS00372">
    <property type="entry name" value="PTS_EIIA_TYPE_2_HIS"/>
    <property type="match status" value="1"/>
</dbReference>
<dbReference type="GO" id="GO:0016740">
    <property type="term" value="F:transferase activity"/>
    <property type="evidence" value="ECO:0007669"/>
    <property type="project" value="UniProtKB-KW"/>
</dbReference>
<dbReference type="SUPFAM" id="SSF55804">
    <property type="entry name" value="Phoshotransferase/anion transport protein"/>
    <property type="match status" value="1"/>
</dbReference>
<dbReference type="AlphaFoldDB" id="I0AFY6"/>
<dbReference type="PANTHER" id="PTHR47738">
    <property type="entry name" value="PTS SYSTEM FRUCTOSE-LIKE EIIA COMPONENT-RELATED"/>
    <property type="match status" value="1"/>
</dbReference>
<dbReference type="STRING" id="945713.IALB_0181"/>
<evidence type="ECO:0000259" key="1">
    <source>
        <dbReference type="PROSITE" id="PS51094"/>
    </source>
</evidence>
<dbReference type="InterPro" id="IPR016152">
    <property type="entry name" value="PTrfase/Anion_transptr"/>
</dbReference>
<evidence type="ECO:0000313" key="3">
    <source>
        <dbReference type="Proteomes" id="UP000007394"/>
    </source>
</evidence>
<feature type="domain" description="PTS EIIA type-2" evidence="1">
    <location>
        <begin position="3"/>
        <end position="153"/>
    </location>
</feature>
<dbReference type="eggNOG" id="COG1762">
    <property type="taxonomic scope" value="Bacteria"/>
</dbReference>